<dbReference type="STRING" id="29172.A0A0D8YCJ1"/>
<dbReference type="OrthoDB" id="10465803at2759"/>
<protein>
    <submittedName>
        <fullName evidence="1">Uncharacterized protein</fullName>
    </submittedName>
</protein>
<keyword evidence="2" id="KW-1185">Reference proteome</keyword>
<reference evidence="1 2" key="1">
    <citation type="submission" date="2013-11" db="EMBL/GenBank/DDBJ databases">
        <title>Draft genome of the bovine lungworm Dictyocaulus viviparus.</title>
        <authorList>
            <person name="Mitreva M."/>
        </authorList>
    </citation>
    <scope>NUCLEOTIDE SEQUENCE [LARGE SCALE GENOMIC DNA]</scope>
    <source>
        <strain evidence="1 2">HannoverDv2000</strain>
    </source>
</reference>
<dbReference type="AlphaFoldDB" id="A0A0D8YCJ1"/>
<dbReference type="Proteomes" id="UP000053766">
    <property type="component" value="Unassembled WGS sequence"/>
</dbReference>
<evidence type="ECO:0000313" key="2">
    <source>
        <dbReference type="Proteomes" id="UP000053766"/>
    </source>
</evidence>
<accession>A0A0D8YCJ1</accession>
<proteinExistence type="predicted"/>
<gene>
    <name evidence="1" type="ORF">DICVIV_00183</name>
</gene>
<dbReference type="EMBL" id="KN716150">
    <property type="protein sequence ID" value="KJH53754.1"/>
    <property type="molecule type" value="Genomic_DNA"/>
</dbReference>
<name>A0A0D8YCJ1_DICVI</name>
<organism evidence="1 2">
    <name type="scientific">Dictyocaulus viviparus</name>
    <name type="common">Bovine lungworm</name>
    <dbReference type="NCBI Taxonomy" id="29172"/>
    <lineage>
        <taxon>Eukaryota</taxon>
        <taxon>Metazoa</taxon>
        <taxon>Ecdysozoa</taxon>
        <taxon>Nematoda</taxon>
        <taxon>Chromadorea</taxon>
        <taxon>Rhabditida</taxon>
        <taxon>Rhabditina</taxon>
        <taxon>Rhabditomorpha</taxon>
        <taxon>Strongyloidea</taxon>
        <taxon>Metastrongylidae</taxon>
        <taxon>Dictyocaulus</taxon>
    </lineage>
</organism>
<sequence length="244" mass="28035">MRLAFFYVLFDLLVFTVLFVGAQRLRISTTYQAEDIGLEPNEHPQCRAWILWWKTQKAVIFVGDILFYSICPRTITTIVDLTSEELDLLAYKRRRVLVTNDYDAYKYHLPVEVLGNYTEVDIDFENICRLHPRVLRIASVSAARKHHLNLDVVCRSYADFRNANTYNTTVSDTVEIESVTNQAGKDEDIIIHVSDLTSNIEGKFGLNSQLFEIHQSIAIFASKLCNGTSAYDDDEPEDIQYYTG</sequence>
<evidence type="ECO:0000313" key="1">
    <source>
        <dbReference type="EMBL" id="KJH53754.1"/>
    </source>
</evidence>
<reference evidence="2" key="2">
    <citation type="journal article" date="2016" name="Sci. Rep.">
        <title>Dictyocaulus viviparus genome, variome and transcriptome elucidate lungworm biology and support future intervention.</title>
        <authorList>
            <person name="McNulty S.N."/>
            <person name="Strube C."/>
            <person name="Rosa B.A."/>
            <person name="Martin J.C."/>
            <person name="Tyagi R."/>
            <person name="Choi Y.J."/>
            <person name="Wang Q."/>
            <person name="Hallsworth Pepin K."/>
            <person name="Zhang X."/>
            <person name="Ozersky P."/>
            <person name="Wilson R.K."/>
            <person name="Sternberg P.W."/>
            <person name="Gasser R.B."/>
            <person name="Mitreva M."/>
        </authorList>
    </citation>
    <scope>NUCLEOTIDE SEQUENCE [LARGE SCALE GENOMIC DNA]</scope>
    <source>
        <strain evidence="2">HannoverDv2000</strain>
    </source>
</reference>